<dbReference type="PANTHER" id="PTHR16517:SF7">
    <property type="entry name" value="PROTEIN KING TUBBY"/>
    <property type="match status" value="1"/>
</dbReference>
<feature type="domain" description="Tubby C-terminal" evidence="3">
    <location>
        <begin position="133"/>
        <end position="422"/>
    </location>
</feature>
<dbReference type="AlphaFoldDB" id="A0A9W6Z4U4"/>
<dbReference type="EMBL" id="BRXX01000575">
    <property type="protein sequence ID" value="GMH47309.1"/>
    <property type="molecule type" value="Genomic_DNA"/>
</dbReference>
<dbReference type="SUPFAM" id="SSF54518">
    <property type="entry name" value="Tubby C-terminal domain-like"/>
    <property type="match status" value="1"/>
</dbReference>
<evidence type="ECO:0000259" key="3">
    <source>
        <dbReference type="Pfam" id="PF01167"/>
    </source>
</evidence>
<organism evidence="4 5">
    <name type="scientific">Triparma verrucosa</name>
    <dbReference type="NCBI Taxonomy" id="1606542"/>
    <lineage>
        <taxon>Eukaryota</taxon>
        <taxon>Sar</taxon>
        <taxon>Stramenopiles</taxon>
        <taxon>Ochrophyta</taxon>
        <taxon>Bolidophyceae</taxon>
        <taxon>Parmales</taxon>
        <taxon>Triparmaceae</taxon>
        <taxon>Triparma</taxon>
    </lineage>
</organism>
<accession>A0A9W6Z4U4</accession>
<sequence length="424" mass="47681">MKRNPPRKSLPPPLTAPPKGKRKSTKSKPRASNLYEDETNTKTNAVTSDSKEEDTLRTPQHNPPAYNAYAPTVEGRLVQEEKREGDGEEKEESALQAHSFSPVNWDEPYFITSIPTSSVGNLDDFKRFVTFPPSNQKAVYRCILRRSKSSLGGSSFSFRLEASSSGDSFEILARRTMMPSSFLISLDKGDLKQSDRIQRSKYYLGKVKIKNANEFILHDKGINPNRLLDLDDNGGSSSTHSESKQDMSHEEKEADDLLESLIQPRIELGCVYYAVDERSSDRMMNVSIPRVFGDQSQTTAVWQGTTSQDKLLHNLKAVVNRSARNDLMGDQLMVCADYEDAMRDVGALDYSSNRVLASEKNFSVEWMVGGNPGKSFKKSVAGGENLVYPSMQMHRIAKDEWAVQSTYPFTLFQTFGVCLTRFYK</sequence>
<dbReference type="Gene3D" id="3.20.90.10">
    <property type="entry name" value="Tubby Protein, Chain A"/>
    <property type="match status" value="1"/>
</dbReference>
<evidence type="ECO:0000256" key="1">
    <source>
        <dbReference type="ARBA" id="ARBA00007129"/>
    </source>
</evidence>
<comment type="caution">
    <text evidence="4">The sequence shown here is derived from an EMBL/GenBank/DDBJ whole genome shotgun (WGS) entry which is preliminary data.</text>
</comment>
<reference evidence="5" key="1">
    <citation type="journal article" date="2023" name="Commun. Biol.">
        <title>Genome analysis of Parmales, the sister group of diatoms, reveals the evolutionary specialization of diatoms from phago-mixotrophs to photoautotrophs.</title>
        <authorList>
            <person name="Ban H."/>
            <person name="Sato S."/>
            <person name="Yoshikawa S."/>
            <person name="Yamada K."/>
            <person name="Nakamura Y."/>
            <person name="Ichinomiya M."/>
            <person name="Sato N."/>
            <person name="Blanc-Mathieu R."/>
            <person name="Endo H."/>
            <person name="Kuwata A."/>
            <person name="Ogata H."/>
        </authorList>
    </citation>
    <scope>NUCLEOTIDE SEQUENCE [LARGE SCALE GENOMIC DNA]</scope>
    <source>
        <strain evidence="5">NIES 3699</strain>
    </source>
</reference>
<evidence type="ECO:0000313" key="5">
    <source>
        <dbReference type="Proteomes" id="UP001165160"/>
    </source>
</evidence>
<feature type="compositionally biased region" description="Basic residues" evidence="2">
    <location>
        <begin position="19"/>
        <end position="29"/>
    </location>
</feature>
<feature type="region of interest" description="Disordered" evidence="2">
    <location>
        <begin position="79"/>
        <end position="98"/>
    </location>
</feature>
<comment type="similarity">
    <text evidence="1">Belongs to the TUB family.</text>
</comment>
<feature type="region of interest" description="Disordered" evidence="2">
    <location>
        <begin position="227"/>
        <end position="255"/>
    </location>
</feature>
<dbReference type="InterPro" id="IPR025659">
    <property type="entry name" value="Tubby-like_C"/>
</dbReference>
<keyword evidence="5" id="KW-1185">Reference proteome</keyword>
<feature type="compositionally biased region" description="Basic and acidic residues" evidence="2">
    <location>
        <begin position="241"/>
        <end position="252"/>
    </location>
</feature>
<feature type="region of interest" description="Disordered" evidence="2">
    <location>
        <begin position="1"/>
        <end position="73"/>
    </location>
</feature>
<dbReference type="InterPro" id="IPR000007">
    <property type="entry name" value="Tubby_C"/>
</dbReference>
<dbReference type="Pfam" id="PF01167">
    <property type="entry name" value="Tub"/>
    <property type="match status" value="1"/>
</dbReference>
<evidence type="ECO:0000256" key="2">
    <source>
        <dbReference type="SAM" id="MobiDB-lite"/>
    </source>
</evidence>
<proteinExistence type="inferred from homology"/>
<protein>
    <recommendedName>
        <fullName evidence="3">Tubby C-terminal domain-containing protein</fullName>
    </recommendedName>
</protein>
<evidence type="ECO:0000313" key="4">
    <source>
        <dbReference type="EMBL" id="GMH47309.1"/>
    </source>
</evidence>
<dbReference type="Proteomes" id="UP001165160">
    <property type="component" value="Unassembled WGS sequence"/>
</dbReference>
<dbReference type="PANTHER" id="PTHR16517">
    <property type="entry name" value="TUBBY-RELATED"/>
    <property type="match status" value="1"/>
</dbReference>
<gene>
    <name evidence="4" type="ORF">TrVE_jg10050</name>
</gene>
<name>A0A9W6Z4U4_9STRA</name>